<proteinExistence type="predicted"/>
<sequence length="91" mass="9325">MRKIDKRLLDPRSEVEVAENFNRVLALVDEASGAEGPAGPQGDPGPKGDPGVGIKTIAGSIDGSNKLTLTITLTDETTQTVEGTLTPPAAG</sequence>
<evidence type="ECO:0008006" key="4">
    <source>
        <dbReference type="Google" id="ProtNLM"/>
    </source>
</evidence>
<organism evidence="2 3">
    <name type="scientific">Allofournierella massiliensis</name>
    <dbReference type="NCBI Taxonomy" id="1650663"/>
    <lineage>
        <taxon>Bacteria</taxon>
        <taxon>Bacillati</taxon>
        <taxon>Bacillota</taxon>
        <taxon>Clostridia</taxon>
        <taxon>Eubacteriales</taxon>
        <taxon>Oscillospiraceae</taxon>
        <taxon>Allofournierella</taxon>
    </lineage>
</organism>
<dbReference type="STRING" id="1650663.GCA_001486665_02621"/>
<evidence type="ECO:0000313" key="2">
    <source>
        <dbReference type="EMBL" id="TCL56436.1"/>
    </source>
</evidence>
<gene>
    <name evidence="2" type="ORF">EDD77_113102</name>
</gene>
<evidence type="ECO:0000313" key="3">
    <source>
        <dbReference type="Proteomes" id="UP000295184"/>
    </source>
</evidence>
<dbReference type="AlphaFoldDB" id="A0A4R1QRE5"/>
<dbReference type="Proteomes" id="UP000295184">
    <property type="component" value="Unassembled WGS sequence"/>
</dbReference>
<evidence type="ECO:0000256" key="1">
    <source>
        <dbReference type="SAM" id="MobiDB-lite"/>
    </source>
</evidence>
<dbReference type="EMBL" id="SLUM01000013">
    <property type="protein sequence ID" value="TCL56436.1"/>
    <property type="molecule type" value="Genomic_DNA"/>
</dbReference>
<reference evidence="2 3" key="1">
    <citation type="submission" date="2019-03" db="EMBL/GenBank/DDBJ databases">
        <title>Genomic Encyclopedia of Type Strains, Phase IV (KMG-IV): sequencing the most valuable type-strain genomes for metagenomic binning, comparative biology and taxonomic classification.</title>
        <authorList>
            <person name="Goeker M."/>
        </authorList>
    </citation>
    <scope>NUCLEOTIDE SEQUENCE [LARGE SCALE GENOMIC DNA]</scope>
    <source>
        <strain evidence="2 3">DSM 100451</strain>
    </source>
</reference>
<accession>A0A4R1QRE5</accession>
<comment type="caution">
    <text evidence="2">The sequence shown here is derived from an EMBL/GenBank/DDBJ whole genome shotgun (WGS) entry which is preliminary data.</text>
</comment>
<feature type="region of interest" description="Disordered" evidence="1">
    <location>
        <begin position="32"/>
        <end position="59"/>
    </location>
</feature>
<protein>
    <recommendedName>
        <fullName evidence="4">Collagen triple helix repeat protein</fullName>
    </recommendedName>
</protein>
<name>A0A4R1QRE5_9FIRM</name>
<dbReference type="Gene3D" id="1.20.5.320">
    <property type="entry name" value="6-Phosphogluconate Dehydrogenase, domain 3"/>
    <property type="match status" value="1"/>
</dbReference>